<proteinExistence type="predicted"/>
<comment type="caution">
    <text evidence="2">The sequence shown here is derived from an EMBL/GenBank/DDBJ whole genome shotgun (WGS) entry which is preliminary data.</text>
</comment>
<dbReference type="GeneID" id="43599027"/>
<gene>
    <name evidence="2" type="ORF">BP5553_06178</name>
</gene>
<protein>
    <submittedName>
        <fullName evidence="2">Uncharacterized protein</fullName>
    </submittedName>
</protein>
<evidence type="ECO:0000313" key="2">
    <source>
        <dbReference type="EMBL" id="RDL36826.1"/>
    </source>
</evidence>
<organism evidence="2 3">
    <name type="scientific">Venustampulla echinocandica</name>
    <dbReference type="NCBI Taxonomy" id="2656787"/>
    <lineage>
        <taxon>Eukaryota</taxon>
        <taxon>Fungi</taxon>
        <taxon>Dikarya</taxon>
        <taxon>Ascomycota</taxon>
        <taxon>Pezizomycotina</taxon>
        <taxon>Leotiomycetes</taxon>
        <taxon>Helotiales</taxon>
        <taxon>Pleuroascaceae</taxon>
        <taxon>Venustampulla</taxon>
    </lineage>
</organism>
<keyword evidence="3" id="KW-1185">Reference proteome</keyword>
<name>A0A370TMR7_9HELO</name>
<feature type="region of interest" description="Disordered" evidence="1">
    <location>
        <begin position="43"/>
        <end position="63"/>
    </location>
</feature>
<dbReference type="RefSeq" id="XP_031869482.1">
    <property type="nucleotide sequence ID" value="XM_032014801.1"/>
</dbReference>
<dbReference type="Proteomes" id="UP000254866">
    <property type="component" value="Unassembled WGS sequence"/>
</dbReference>
<feature type="region of interest" description="Disordered" evidence="1">
    <location>
        <begin position="1"/>
        <end position="20"/>
    </location>
</feature>
<dbReference type="EMBL" id="NPIC01000004">
    <property type="protein sequence ID" value="RDL36826.1"/>
    <property type="molecule type" value="Genomic_DNA"/>
</dbReference>
<accession>A0A370TMR7</accession>
<dbReference type="AlphaFoldDB" id="A0A370TMR7"/>
<sequence>MSGAAAMENYGTPPRTAPSTEAIHTWSNAAADGDIETRVLRTMPLEVPRTTESSSTSTRRARRWRCAVNIVGPNSSRNMKRLPSP</sequence>
<reference evidence="2 3" key="1">
    <citation type="journal article" date="2018" name="IMA Fungus">
        <title>IMA Genome-F 9: Draft genome sequence of Annulohypoxylon stygium, Aspergillus mulundensis, Berkeleyomyces basicola (syn. Thielaviopsis basicola), Ceratocystis smalleyi, two Cercospora beticola strains, Coleophoma cylindrospora, Fusarium fracticaudum, Phialophora cf. hyalina, and Morchella septimelata.</title>
        <authorList>
            <person name="Wingfield B.D."/>
            <person name="Bills G.F."/>
            <person name="Dong Y."/>
            <person name="Huang W."/>
            <person name="Nel W.J."/>
            <person name="Swalarsk-Parry B.S."/>
            <person name="Vaghefi N."/>
            <person name="Wilken P.M."/>
            <person name="An Z."/>
            <person name="de Beer Z.W."/>
            <person name="De Vos L."/>
            <person name="Chen L."/>
            <person name="Duong T.A."/>
            <person name="Gao Y."/>
            <person name="Hammerbacher A."/>
            <person name="Kikkert J.R."/>
            <person name="Li Y."/>
            <person name="Li H."/>
            <person name="Li K."/>
            <person name="Li Q."/>
            <person name="Liu X."/>
            <person name="Ma X."/>
            <person name="Naidoo K."/>
            <person name="Pethybridge S.J."/>
            <person name="Sun J."/>
            <person name="Steenkamp E.T."/>
            <person name="van der Nest M.A."/>
            <person name="van Wyk S."/>
            <person name="Wingfield M.J."/>
            <person name="Xiong C."/>
            <person name="Yue Q."/>
            <person name="Zhang X."/>
        </authorList>
    </citation>
    <scope>NUCLEOTIDE SEQUENCE [LARGE SCALE GENOMIC DNA]</scope>
    <source>
        <strain evidence="2 3">BP 5553</strain>
    </source>
</reference>
<evidence type="ECO:0000256" key="1">
    <source>
        <dbReference type="SAM" id="MobiDB-lite"/>
    </source>
</evidence>
<evidence type="ECO:0000313" key="3">
    <source>
        <dbReference type="Proteomes" id="UP000254866"/>
    </source>
</evidence>